<dbReference type="Pfam" id="PF13407">
    <property type="entry name" value="Peripla_BP_4"/>
    <property type="match status" value="1"/>
</dbReference>
<dbReference type="GO" id="GO:0030246">
    <property type="term" value="F:carbohydrate binding"/>
    <property type="evidence" value="ECO:0007669"/>
    <property type="project" value="UniProtKB-ARBA"/>
</dbReference>
<protein>
    <submittedName>
        <fullName evidence="6">Ribose transport system substrate-binding protein</fullName>
    </submittedName>
</protein>
<gene>
    <name evidence="6" type="ORF">SAMN02745746_02179</name>
</gene>
<dbReference type="CDD" id="cd06321">
    <property type="entry name" value="PBP1_ABC_sugar_binding-like"/>
    <property type="match status" value="1"/>
</dbReference>
<dbReference type="PANTHER" id="PTHR46847:SF2">
    <property type="entry name" value="ABC TRANSPORTER SUGAR-BINDING PROTEIN"/>
    <property type="match status" value="1"/>
</dbReference>
<keyword evidence="3 4" id="KW-0732">Signal</keyword>
<evidence type="ECO:0000256" key="3">
    <source>
        <dbReference type="ARBA" id="ARBA00022729"/>
    </source>
</evidence>
<dbReference type="Proteomes" id="UP000192920">
    <property type="component" value="Unassembled WGS sequence"/>
</dbReference>
<dbReference type="SUPFAM" id="SSF53822">
    <property type="entry name" value="Periplasmic binding protein-like I"/>
    <property type="match status" value="1"/>
</dbReference>
<dbReference type="Gene3D" id="3.40.50.2300">
    <property type="match status" value="2"/>
</dbReference>
<dbReference type="RefSeq" id="WP_085276432.1">
    <property type="nucleotide sequence ID" value="NZ_FXAG01000010.1"/>
</dbReference>
<evidence type="ECO:0000259" key="5">
    <source>
        <dbReference type="Pfam" id="PF13407"/>
    </source>
</evidence>
<sequence>MNLRYTVLTAAVLAGLAAPSFAARPLKSVGVAVGDLANPFFVAIGKGAEDAAKKIGGPGVKVTTVSSKYDLNTQVGQIENFIANKVDVILVNASDPKGIEPVLKKARAAGIAVVAVDVGALGADATVMSDNAMAGAESCKFMAQQLGGKGNVVIVNGPPVTAVSARVAGCKQVLGRFPGIKLLSDNQDARGSRDGGMETMANLLTAHKKIDAVFAINDPTGIGAELAVKQAGRSDVKLIAAVDGAPDAEKALKDKKSLFAVSAAQNPYTMATMAVQIGYDILNGKPPAKPVTLLPTPAVTKANVASYTGWTQH</sequence>
<dbReference type="InterPro" id="IPR028082">
    <property type="entry name" value="Peripla_BP_I"/>
</dbReference>
<evidence type="ECO:0000313" key="7">
    <source>
        <dbReference type="Proteomes" id="UP000192920"/>
    </source>
</evidence>
<proteinExistence type="inferred from homology"/>
<organism evidence="6 7">
    <name type="scientific">Pseudogulbenkiania subflava DSM 22618</name>
    <dbReference type="NCBI Taxonomy" id="1123014"/>
    <lineage>
        <taxon>Bacteria</taxon>
        <taxon>Pseudomonadati</taxon>
        <taxon>Pseudomonadota</taxon>
        <taxon>Betaproteobacteria</taxon>
        <taxon>Neisseriales</taxon>
        <taxon>Chromobacteriaceae</taxon>
        <taxon>Pseudogulbenkiania</taxon>
    </lineage>
</organism>
<keyword evidence="7" id="KW-1185">Reference proteome</keyword>
<feature type="chain" id="PRO_5012418698" evidence="4">
    <location>
        <begin position="23"/>
        <end position="313"/>
    </location>
</feature>
<dbReference type="InterPro" id="IPR025997">
    <property type="entry name" value="SBP_2_dom"/>
</dbReference>
<name>A0A1Y6BUB3_9NEIS</name>
<feature type="domain" description="Periplasmic binding protein" evidence="5">
    <location>
        <begin position="29"/>
        <end position="285"/>
    </location>
</feature>
<dbReference type="EMBL" id="FXAG01000010">
    <property type="protein sequence ID" value="SMF25515.1"/>
    <property type="molecule type" value="Genomic_DNA"/>
</dbReference>
<reference evidence="7" key="1">
    <citation type="submission" date="2017-04" db="EMBL/GenBank/DDBJ databases">
        <authorList>
            <person name="Varghese N."/>
            <person name="Submissions S."/>
        </authorList>
    </citation>
    <scope>NUCLEOTIDE SEQUENCE [LARGE SCALE GENOMIC DNA]</scope>
    <source>
        <strain evidence="7">DSM 22618</strain>
    </source>
</reference>
<dbReference type="PANTHER" id="PTHR46847">
    <property type="entry name" value="D-ALLOSE-BINDING PERIPLASMIC PROTEIN-RELATED"/>
    <property type="match status" value="1"/>
</dbReference>
<feature type="signal peptide" evidence="4">
    <location>
        <begin position="1"/>
        <end position="22"/>
    </location>
</feature>
<evidence type="ECO:0000256" key="2">
    <source>
        <dbReference type="ARBA" id="ARBA00007639"/>
    </source>
</evidence>
<dbReference type="GO" id="GO:0030313">
    <property type="term" value="C:cell envelope"/>
    <property type="evidence" value="ECO:0007669"/>
    <property type="project" value="UniProtKB-SubCell"/>
</dbReference>
<comment type="subcellular location">
    <subcellularLocation>
        <location evidence="1">Cell envelope</location>
    </subcellularLocation>
</comment>
<evidence type="ECO:0000256" key="4">
    <source>
        <dbReference type="SAM" id="SignalP"/>
    </source>
</evidence>
<dbReference type="STRING" id="1123014.SAMN02745746_02179"/>
<accession>A0A1Y6BUB3</accession>
<dbReference type="AlphaFoldDB" id="A0A1Y6BUB3"/>
<evidence type="ECO:0000256" key="1">
    <source>
        <dbReference type="ARBA" id="ARBA00004196"/>
    </source>
</evidence>
<comment type="similarity">
    <text evidence="2">Belongs to the bacterial solute-binding protein 2 family.</text>
</comment>
<evidence type="ECO:0000313" key="6">
    <source>
        <dbReference type="EMBL" id="SMF25515.1"/>
    </source>
</evidence>